<dbReference type="PRINTS" id="PR00959">
    <property type="entry name" value="MEVGALKINASE"/>
</dbReference>
<evidence type="ECO:0000256" key="3">
    <source>
        <dbReference type="ARBA" id="ARBA00012103"/>
    </source>
</evidence>
<evidence type="ECO:0000256" key="2">
    <source>
        <dbReference type="ARBA" id="ARBA00006495"/>
    </source>
</evidence>
<comment type="caution">
    <text evidence="14">The sequence shown here is derived from an EMBL/GenBank/DDBJ whole genome shotgun (WGS) entry which is preliminary data.</text>
</comment>
<dbReference type="Gene3D" id="3.30.70.890">
    <property type="entry name" value="GHMP kinase, C-terminal domain"/>
    <property type="match status" value="1"/>
</dbReference>
<evidence type="ECO:0000256" key="10">
    <source>
        <dbReference type="ARBA" id="ARBA00022842"/>
    </source>
</evidence>
<dbReference type="InterPro" id="IPR014721">
    <property type="entry name" value="Ribsml_uS5_D2-typ_fold_subgr"/>
</dbReference>
<comment type="pathway">
    <text evidence="12">Isoprenoid biosynthesis; isopentenyl diphosphate biosynthesis via mevalonate pathway; isopentenyl diphosphate from (R)-mevalonate: step 1/3.</text>
</comment>
<dbReference type="InterPro" id="IPR020568">
    <property type="entry name" value="Ribosomal_Su5_D2-typ_SF"/>
</dbReference>
<evidence type="ECO:0000256" key="12">
    <source>
        <dbReference type="ARBA" id="ARBA00029438"/>
    </source>
</evidence>
<dbReference type="Pfam" id="PF00288">
    <property type="entry name" value="GHMP_kinases_N"/>
    <property type="match status" value="1"/>
</dbReference>
<dbReference type="InterPro" id="IPR006205">
    <property type="entry name" value="Mev_gal_kin"/>
</dbReference>
<name>A0A1F5G8K3_9BACT</name>
<dbReference type="GO" id="GO:0019287">
    <property type="term" value="P:isopentenyl diphosphate biosynthetic process, mevalonate pathway"/>
    <property type="evidence" value="ECO:0007669"/>
    <property type="project" value="UniProtKB-UniPathway"/>
</dbReference>
<keyword evidence="7" id="KW-0547">Nucleotide-binding</keyword>
<evidence type="ECO:0000256" key="1">
    <source>
        <dbReference type="ARBA" id="ARBA00004496"/>
    </source>
</evidence>
<dbReference type="AlphaFoldDB" id="A0A1F5G8K3"/>
<gene>
    <name evidence="14" type="ORF">A2870_02555</name>
</gene>
<comment type="subcellular location">
    <subcellularLocation>
        <location evidence="1">Cytoplasm</location>
    </subcellularLocation>
</comment>
<evidence type="ECO:0000256" key="6">
    <source>
        <dbReference type="ARBA" id="ARBA00022679"/>
    </source>
</evidence>
<reference evidence="14 15" key="1">
    <citation type="journal article" date="2016" name="Nat. Commun.">
        <title>Thousands of microbial genomes shed light on interconnected biogeochemical processes in an aquifer system.</title>
        <authorList>
            <person name="Anantharaman K."/>
            <person name="Brown C.T."/>
            <person name="Hug L.A."/>
            <person name="Sharon I."/>
            <person name="Castelle C.J."/>
            <person name="Probst A.J."/>
            <person name="Thomas B.C."/>
            <person name="Singh A."/>
            <person name="Wilkins M.J."/>
            <person name="Karaoz U."/>
            <person name="Brodie E.L."/>
            <person name="Williams K.H."/>
            <person name="Hubbard S.S."/>
            <person name="Banfield J.F."/>
        </authorList>
    </citation>
    <scope>NUCLEOTIDE SEQUENCE [LARGE SCALE GENOMIC DNA]</scope>
</reference>
<dbReference type="PANTHER" id="PTHR43290:SF2">
    <property type="entry name" value="MEVALONATE KINASE"/>
    <property type="match status" value="1"/>
</dbReference>
<keyword evidence="8" id="KW-0418">Kinase</keyword>
<evidence type="ECO:0000256" key="9">
    <source>
        <dbReference type="ARBA" id="ARBA00022840"/>
    </source>
</evidence>
<dbReference type="InterPro" id="IPR006203">
    <property type="entry name" value="GHMP_knse_ATP-bd_CS"/>
</dbReference>
<dbReference type="GO" id="GO:0004496">
    <property type="term" value="F:mevalonate kinase activity"/>
    <property type="evidence" value="ECO:0007669"/>
    <property type="project" value="UniProtKB-EC"/>
</dbReference>
<dbReference type="EC" id="2.7.1.36" evidence="3"/>
<evidence type="ECO:0000256" key="8">
    <source>
        <dbReference type="ARBA" id="ARBA00022777"/>
    </source>
</evidence>
<evidence type="ECO:0000313" key="14">
    <source>
        <dbReference type="EMBL" id="OGD88188.1"/>
    </source>
</evidence>
<dbReference type="Proteomes" id="UP000179102">
    <property type="component" value="Unassembled WGS sequence"/>
</dbReference>
<dbReference type="UniPathway" id="UPA00057">
    <property type="reaction ID" value="UER00098"/>
</dbReference>
<dbReference type="SUPFAM" id="SSF55060">
    <property type="entry name" value="GHMP Kinase, C-terminal domain"/>
    <property type="match status" value="1"/>
</dbReference>
<dbReference type="Gene3D" id="3.30.230.10">
    <property type="match status" value="1"/>
</dbReference>
<evidence type="ECO:0000256" key="4">
    <source>
        <dbReference type="ARBA" id="ARBA00022490"/>
    </source>
</evidence>
<dbReference type="GO" id="GO:0005829">
    <property type="term" value="C:cytosol"/>
    <property type="evidence" value="ECO:0007669"/>
    <property type="project" value="TreeGrafter"/>
</dbReference>
<dbReference type="SUPFAM" id="SSF54211">
    <property type="entry name" value="Ribosomal protein S5 domain 2-like"/>
    <property type="match status" value="1"/>
</dbReference>
<dbReference type="PANTHER" id="PTHR43290">
    <property type="entry name" value="MEVALONATE KINASE"/>
    <property type="match status" value="1"/>
</dbReference>
<keyword evidence="5" id="KW-0444">Lipid biosynthesis</keyword>
<proteinExistence type="inferred from homology"/>
<protein>
    <recommendedName>
        <fullName evidence="3">mevalonate kinase</fullName>
        <ecNumber evidence="3">2.7.1.36</ecNumber>
    </recommendedName>
</protein>
<keyword evidence="9" id="KW-0067">ATP-binding</keyword>
<comment type="similarity">
    <text evidence="2">Belongs to the GHMP kinase family. Mevalonate kinase subfamily.</text>
</comment>
<evidence type="ECO:0000259" key="13">
    <source>
        <dbReference type="Pfam" id="PF00288"/>
    </source>
</evidence>
<keyword evidence="10" id="KW-0460">Magnesium</keyword>
<evidence type="ECO:0000256" key="11">
    <source>
        <dbReference type="ARBA" id="ARBA00023098"/>
    </source>
</evidence>
<dbReference type="GO" id="GO:0005524">
    <property type="term" value="F:ATP binding"/>
    <property type="evidence" value="ECO:0007669"/>
    <property type="project" value="UniProtKB-KW"/>
</dbReference>
<dbReference type="EMBL" id="MFAZ01000002">
    <property type="protein sequence ID" value="OGD88188.1"/>
    <property type="molecule type" value="Genomic_DNA"/>
</dbReference>
<dbReference type="PROSITE" id="PS00627">
    <property type="entry name" value="GHMP_KINASES_ATP"/>
    <property type="match status" value="1"/>
</dbReference>
<evidence type="ECO:0000313" key="15">
    <source>
        <dbReference type="Proteomes" id="UP000179102"/>
    </source>
</evidence>
<dbReference type="InterPro" id="IPR006204">
    <property type="entry name" value="GHMP_kinase_N_dom"/>
</dbReference>
<dbReference type="InterPro" id="IPR036554">
    <property type="entry name" value="GHMP_kinase_C_sf"/>
</dbReference>
<evidence type="ECO:0000256" key="5">
    <source>
        <dbReference type="ARBA" id="ARBA00022516"/>
    </source>
</evidence>
<keyword evidence="6" id="KW-0808">Transferase</keyword>
<sequence length="283" mass="31115">MITAQASAKIHLIGEYSAIWGKPAIIFPIDLKLSTEVQKSKTETKKESFQKAIETKIEKLFQKKVPAYSLKIDSQIPTGSGLGSSAALSASLTLALLKLINIKAPRQKVFEIAIEGEKVFHGFPSGSDLWTVILKKPIWFRKETADLMTVTPLDFKIPQLFLINSGKPYESTKQMVDFVTKNVSKATQEQFANNQEELTKQMFYALKNSGQITNIIRGAHKNLAKLGVVSKGAGRIIKEVENLGGAAKITGAGGRKEGSGMIIAFHKQPKKLKSLGYKLIKIK</sequence>
<evidence type="ECO:0000256" key="7">
    <source>
        <dbReference type="ARBA" id="ARBA00022741"/>
    </source>
</evidence>
<accession>A0A1F5G8K3</accession>
<keyword evidence="4" id="KW-0963">Cytoplasm</keyword>
<dbReference type="STRING" id="1797711.A2870_02555"/>
<feature type="domain" description="GHMP kinase N-terminal" evidence="13">
    <location>
        <begin position="59"/>
        <end position="133"/>
    </location>
</feature>
<keyword evidence="11" id="KW-0443">Lipid metabolism</keyword>
<organism evidence="14 15">
    <name type="scientific">Candidatus Curtissbacteria bacterium RIFCSPHIGHO2_01_FULL_41_11</name>
    <dbReference type="NCBI Taxonomy" id="1797711"/>
    <lineage>
        <taxon>Bacteria</taxon>
        <taxon>Candidatus Curtissiibacteriota</taxon>
    </lineage>
</organism>